<reference evidence="3" key="1">
    <citation type="submission" date="2012-12" db="EMBL/GenBank/DDBJ databases">
        <authorList>
            <person name="Hellsten U."/>
            <person name="Grimwood J."/>
            <person name="Chapman J.A."/>
            <person name="Shapiro H."/>
            <person name="Aerts A."/>
            <person name="Otillar R.P."/>
            <person name="Terry A.Y."/>
            <person name="Boore J.L."/>
            <person name="Simakov O."/>
            <person name="Marletaz F."/>
            <person name="Cho S.-J."/>
            <person name="Edsinger-Gonzales E."/>
            <person name="Havlak P."/>
            <person name="Kuo D.-H."/>
            <person name="Larsson T."/>
            <person name="Lv J."/>
            <person name="Arendt D."/>
            <person name="Savage R."/>
            <person name="Osoegawa K."/>
            <person name="de Jong P."/>
            <person name="Lindberg D.R."/>
            <person name="Seaver E.C."/>
            <person name="Weisblat D.A."/>
            <person name="Putnam N.H."/>
            <person name="Grigoriev I.V."/>
            <person name="Rokhsar D.S."/>
        </authorList>
    </citation>
    <scope>NUCLEOTIDE SEQUENCE</scope>
</reference>
<evidence type="ECO:0000313" key="1">
    <source>
        <dbReference type="EMBL" id="ESN91342.1"/>
    </source>
</evidence>
<evidence type="ECO:0000313" key="2">
    <source>
        <dbReference type="EnsemblMetazoa" id="HelroP165366"/>
    </source>
</evidence>
<accession>T1EWN2</accession>
<dbReference type="Proteomes" id="UP000015101">
    <property type="component" value="Unassembled WGS sequence"/>
</dbReference>
<gene>
    <name evidence="2" type="primary">20200982</name>
    <name evidence="1" type="ORF">HELRODRAFT_165366</name>
</gene>
<proteinExistence type="predicted"/>
<dbReference type="AlphaFoldDB" id="T1EWN2"/>
<reference evidence="2" key="3">
    <citation type="submission" date="2015-06" db="UniProtKB">
        <authorList>
            <consortium name="EnsemblMetazoa"/>
        </authorList>
    </citation>
    <scope>IDENTIFICATION</scope>
</reference>
<dbReference type="GeneID" id="20200982"/>
<dbReference type="RefSeq" id="XP_009030212.1">
    <property type="nucleotide sequence ID" value="XM_009031964.1"/>
</dbReference>
<evidence type="ECO:0000313" key="3">
    <source>
        <dbReference type="Proteomes" id="UP000015101"/>
    </source>
</evidence>
<organism evidence="2 3">
    <name type="scientific">Helobdella robusta</name>
    <name type="common">Californian leech</name>
    <dbReference type="NCBI Taxonomy" id="6412"/>
    <lineage>
        <taxon>Eukaryota</taxon>
        <taxon>Metazoa</taxon>
        <taxon>Spiralia</taxon>
        <taxon>Lophotrochozoa</taxon>
        <taxon>Annelida</taxon>
        <taxon>Clitellata</taxon>
        <taxon>Hirudinea</taxon>
        <taxon>Rhynchobdellida</taxon>
        <taxon>Glossiphoniidae</taxon>
        <taxon>Helobdella</taxon>
    </lineage>
</organism>
<dbReference type="EMBL" id="AMQM01002033">
    <property type="status" value="NOT_ANNOTATED_CDS"/>
    <property type="molecule type" value="Genomic_DNA"/>
</dbReference>
<sequence length="144" mass="16349">MTQRLREDLRACGKVGPYARQEGRNIFFARPVYSDLEVCKRYCRPAGPDQRNDRQREEGESVWYRAAGGVYDCLGADGRRYLTVSTITVATRTAATTSVSTEEAVGRNAVATFTASSTTKILYFHYLMRKLRIAKIKNRELKNL</sequence>
<dbReference type="InParanoid" id="T1EWN2"/>
<dbReference type="CTD" id="20200982"/>
<protein>
    <submittedName>
        <fullName evidence="1 2">Uncharacterized protein</fullName>
    </submittedName>
</protein>
<dbReference type="EnsemblMetazoa" id="HelroT165366">
    <property type="protein sequence ID" value="HelroP165366"/>
    <property type="gene ID" value="HelroG165366"/>
</dbReference>
<dbReference type="HOGENOM" id="CLU_1798555_0_0_1"/>
<dbReference type="KEGG" id="hro:HELRODRAFT_165366"/>
<keyword evidence="3" id="KW-1185">Reference proteome</keyword>
<dbReference type="EMBL" id="KB097700">
    <property type="protein sequence ID" value="ESN91342.1"/>
    <property type="molecule type" value="Genomic_DNA"/>
</dbReference>
<reference evidence="1 3" key="2">
    <citation type="journal article" date="2013" name="Nature">
        <title>Insights into bilaterian evolution from three spiralian genomes.</title>
        <authorList>
            <person name="Simakov O."/>
            <person name="Marletaz F."/>
            <person name="Cho S.J."/>
            <person name="Edsinger-Gonzales E."/>
            <person name="Havlak P."/>
            <person name="Hellsten U."/>
            <person name="Kuo D.H."/>
            <person name="Larsson T."/>
            <person name="Lv J."/>
            <person name="Arendt D."/>
            <person name="Savage R."/>
            <person name="Osoegawa K."/>
            <person name="de Jong P."/>
            <person name="Grimwood J."/>
            <person name="Chapman J.A."/>
            <person name="Shapiro H."/>
            <person name="Aerts A."/>
            <person name="Otillar R.P."/>
            <person name="Terry A.Y."/>
            <person name="Boore J.L."/>
            <person name="Grigoriev I.V."/>
            <person name="Lindberg D.R."/>
            <person name="Seaver E.C."/>
            <person name="Weisblat D.A."/>
            <person name="Putnam N.H."/>
            <person name="Rokhsar D.S."/>
        </authorList>
    </citation>
    <scope>NUCLEOTIDE SEQUENCE</scope>
</reference>
<name>T1EWN2_HELRO</name>